<evidence type="ECO:0000313" key="2">
    <source>
        <dbReference type="Proteomes" id="UP001060085"/>
    </source>
</evidence>
<protein>
    <submittedName>
        <fullName evidence="1">Uncharacterized protein</fullName>
    </submittedName>
</protein>
<accession>A0ACC0AS24</accession>
<organism evidence="1 2">
    <name type="scientific">Catharanthus roseus</name>
    <name type="common">Madagascar periwinkle</name>
    <name type="synonym">Vinca rosea</name>
    <dbReference type="NCBI Taxonomy" id="4058"/>
    <lineage>
        <taxon>Eukaryota</taxon>
        <taxon>Viridiplantae</taxon>
        <taxon>Streptophyta</taxon>
        <taxon>Embryophyta</taxon>
        <taxon>Tracheophyta</taxon>
        <taxon>Spermatophyta</taxon>
        <taxon>Magnoliopsida</taxon>
        <taxon>eudicotyledons</taxon>
        <taxon>Gunneridae</taxon>
        <taxon>Pentapetalae</taxon>
        <taxon>asterids</taxon>
        <taxon>lamiids</taxon>
        <taxon>Gentianales</taxon>
        <taxon>Apocynaceae</taxon>
        <taxon>Rauvolfioideae</taxon>
        <taxon>Vinceae</taxon>
        <taxon>Catharanthinae</taxon>
        <taxon>Catharanthus</taxon>
    </lineage>
</organism>
<proteinExistence type="predicted"/>
<keyword evidence="2" id="KW-1185">Reference proteome</keyword>
<dbReference type="EMBL" id="CM044705">
    <property type="protein sequence ID" value="KAI5663426.1"/>
    <property type="molecule type" value="Genomic_DNA"/>
</dbReference>
<name>A0ACC0AS24_CATRO</name>
<dbReference type="Proteomes" id="UP001060085">
    <property type="component" value="Linkage Group LG05"/>
</dbReference>
<reference evidence="2" key="1">
    <citation type="journal article" date="2023" name="Nat. Plants">
        <title>Single-cell RNA sequencing provides a high-resolution roadmap for understanding the multicellular compartmentation of specialized metabolism.</title>
        <authorList>
            <person name="Sun S."/>
            <person name="Shen X."/>
            <person name="Li Y."/>
            <person name="Li Y."/>
            <person name="Wang S."/>
            <person name="Li R."/>
            <person name="Zhang H."/>
            <person name="Shen G."/>
            <person name="Guo B."/>
            <person name="Wei J."/>
            <person name="Xu J."/>
            <person name="St-Pierre B."/>
            <person name="Chen S."/>
            <person name="Sun C."/>
        </authorList>
    </citation>
    <scope>NUCLEOTIDE SEQUENCE [LARGE SCALE GENOMIC DNA]</scope>
</reference>
<comment type="caution">
    <text evidence="1">The sequence shown here is derived from an EMBL/GenBank/DDBJ whole genome shotgun (WGS) entry which is preliminary data.</text>
</comment>
<sequence>MIFESVTFIILQHQRLGDTFAHDKLYRKLHTHRDDHERAGQFVDHRSDEFWKAFCTLKARKTEEHRQNGAPMPIDKELMYEARVTAGALFPVAASEYQMEHIARRRFSNKLLTPTTSCTKQWLPLNVVGISMSGLGSLESPPDWQMPGYPSGEGTSYARPRGEGDDSSA</sequence>
<gene>
    <name evidence="1" type="ORF">M9H77_22749</name>
</gene>
<evidence type="ECO:0000313" key="1">
    <source>
        <dbReference type="EMBL" id="KAI5663426.1"/>
    </source>
</evidence>